<protein>
    <recommendedName>
        <fullName evidence="1">Helix-turn-helix domain-containing protein</fullName>
    </recommendedName>
</protein>
<dbReference type="InterPro" id="IPR041657">
    <property type="entry name" value="HTH_17"/>
</dbReference>
<accession>A0ABC8QEK8</accession>
<organism evidence="2 3">
    <name type="scientific">Ralstonia holmesii</name>
    <dbReference type="NCBI Taxonomy" id="3058602"/>
    <lineage>
        <taxon>Bacteria</taxon>
        <taxon>Pseudomonadati</taxon>
        <taxon>Pseudomonadota</taxon>
        <taxon>Betaproteobacteria</taxon>
        <taxon>Burkholderiales</taxon>
        <taxon>Burkholderiaceae</taxon>
        <taxon>Ralstonia</taxon>
    </lineage>
</organism>
<dbReference type="EMBL" id="CATZAT010000007">
    <property type="protein sequence ID" value="CAJ0797270.1"/>
    <property type="molecule type" value="Genomic_DNA"/>
</dbReference>
<dbReference type="AlphaFoldDB" id="A0ABC8QEK8"/>
<keyword evidence="3" id="KW-1185">Reference proteome</keyword>
<name>A0ABC8QEK8_9RALS</name>
<evidence type="ECO:0000259" key="1">
    <source>
        <dbReference type="Pfam" id="PF12728"/>
    </source>
</evidence>
<sequence>MQVTQSTPYISATLAARGIEPTLTTEEAAAALNRAAQTLRKWACLENGPIRPVRIHRRLAWKVSDIQALLNGGAQ</sequence>
<evidence type="ECO:0000313" key="3">
    <source>
        <dbReference type="Proteomes" id="UP001189663"/>
    </source>
</evidence>
<feature type="domain" description="Helix-turn-helix" evidence="1">
    <location>
        <begin position="23"/>
        <end position="72"/>
    </location>
</feature>
<evidence type="ECO:0000313" key="2">
    <source>
        <dbReference type="EMBL" id="CAJ0797270.1"/>
    </source>
</evidence>
<gene>
    <name evidence="2" type="ORF">LMG18096_03380</name>
</gene>
<dbReference type="RefSeq" id="WP_316684336.1">
    <property type="nucleotide sequence ID" value="NZ_CATZAT010000007.1"/>
</dbReference>
<proteinExistence type="predicted"/>
<dbReference type="Proteomes" id="UP001189663">
    <property type="component" value="Unassembled WGS sequence"/>
</dbReference>
<reference evidence="2 3" key="1">
    <citation type="submission" date="2023-07" db="EMBL/GenBank/DDBJ databases">
        <authorList>
            <person name="Peeters C."/>
        </authorList>
    </citation>
    <scope>NUCLEOTIDE SEQUENCE [LARGE SCALE GENOMIC DNA]</scope>
    <source>
        <strain evidence="2 3">LMG 18096</strain>
    </source>
</reference>
<comment type="caution">
    <text evidence="2">The sequence shown here is derived from an EMBL/GenBank/DDBJ whole genome shotgun (WGS) entry which is preliminary data.</text>
</comment>
<dbReference type="Pfam" id="PF12728">
    <property type="entry name" value="HTH_17"/>
    <property type="match status" value="1"/>
</dbReference>